<evidence type="ECO:0000313" key="1">
    <source>
        <dbReference type="EMBL" id="KAH3848285.1"/>
    </source>
</evidence>
<name>A0A9D4KY41_DREPO</name>
<reference evidence="1" key="2">
    <citation type="submission" date="2020-11" db="EMBL/GenBank/DDBJ databases">
        <authorList>
            <person name="McCartney M.A."/>
            <person name="Auch B."/>
            <person name="Kono T."/>
            <person name="Mallez S."/>
            <person name="Becker A."/>
            <person name="Gohl D.M."/>
            <person name="Silverstein K.A.T."/>
            <person name="Koren S."/>
            <person name="Bechman K.B."/>
            <person name="Herman A."/>
            <person name="Abrahante J.E."/>
            <person name="Garbe J."/>
        </authorList>
    </citation>
    <scope>NUCLEOTIDE SEQUENCE</scope>
    <source>
        <strain evidence="1">Duluth1</strain>
        <tissue evidence="1">Whole animal</tissue>
    </source>
</reference>
<dbReference type="Proteomes" id="UP000828390">
    <property type="component" value="Unassembled WGS sequence"/>
</dbReference>
<evidence type="ECO:0000313" key="2">
    <source>
        <dbReference type="Proteomes" id="UP000828390"/>
    </source>
</evidence>
<accession>A0A9D4KY41</accession>
<organism evidence="1 2">
    <name type="scientific">Dreissena polymorpha</name>
    <name type="common">Zebra mussel</name>
    <name type="synonym">Mytilus polymorpha</name>
    <dbReference type="NCBI Taxonomy" id="45954"/>
    <lineage>
        <taxon>Eukaryota</taxon>
        <taxon>Metazoa</taxon>
        <taxon>Spiralia</taxon>
        <taxon>Lophotrochozoa</taxon>
        <taxon>Mollusca</taxon>
        <taxon>Bivalvia</taxon>
        <taxon>Autobranchia</taxon>
        <taxon>Heteroconchia</taxon>
        <taxon>Euheterodonta</taxon>
        <taxon>Imparidentia</taxon>
        <taxon>Neoheterodontei</taxon>
        <taxon>Myida</taxon>
        <taxon>Dreissenoidea</taxon>
        <taxon>Dreissenidae</taxon>
        <taxon>Dreissena</taxon>
    </lineage>
</organism>
<reference evidence="1" key="1">
    <citation type="journal article" date="2019" name="bioRxiv">
        <title>The Genome of the Zebra Mussel, Dreissena polymorpha: A Resource for Invasive Species Research.</title>
        <authorList>
            <person name="McCartney M.A."/>
            <person name="Auch B."/>
            <person name="Kono T."/>
            <person name="Mallez S."/>
            <person name="Zhang Y."/>
            <person name="Obille A."/>
            <person name="Becker A."/>
            <person name="Abrahante J.E."/>
            <person name="Garbe J."/>
            <person name="Badalamenti J.P."/>
            <person name="Herman A."/>
            <person name="Mangelson H."/>
            <person name="Liachko I."/>
            <person name="Sullivan S."/>
            <person name="Sone E.D."/>
            <person name="Koren S."/>
            <person name="Silverstein K.A.T."/>
            <person name="Beckman K.B."/>
            <person name="Gohl D.M."/>
        </authorList>
    </citation>
    <scope>NUCLEOTIDE SEQUENCE</scope>
    <source>
        <strain evidence="1">Duluth1</strain>
        <tissue evidence="1">Whole animal</tissue>
    </source>
</reference>
<keyword evidence="2" id="KW-1185">Reference proteome</keyword>
<gene>
    <name evidence="1" type="ORF">DPMN_090644</name>
</gene>
<proteinExistence type="predicted"/>
<comment type="caution">
    <text evidence="1">The sequence shown here is derived from an EMBL/GenBank/DDBJ whole genome shotgun (WGS) entry which is preliminary data.</text>
</comment>
<dbReference type="EMBL" id="JAIWYP010000003">
    <property type="protein sequence ID" value="KAH3848285.1"/>
    <property type="molecule type" value="Genomic_DNA"/>
</dbReference>
<dbReference type="AlphaFoldDB" id="A0A9D4KY41"/>
<sequence length="51" mass="5787">MTLNLPFKVTRHSQTVFDGAKRCPRQSSTLLDTPRQSTTVPRGLLDSLRRC</sequence>
<protein>
    <submittedName>
        <fullName evidence="1">Uncharacterized protein</fullName>
    </submittedName>
</protein>